<evidence type="ECO:0000313" key="7">
    <source>
        <dbReference type="Proteomes" id="UP000320806"/>
    </source>
</evidence>
<dbReference type="PANTHER" id="PTHR14226:SF29">
    <property type="entry name" value="NEUROPATHY TARGET ESTERASE SWS"/>
    <property type="match status" value="1"/>
</dbReference>
<dbReference type="Gene3D" id="3.40.1090.10">
    <property type="entry name" value="Cytosolic phospholipase A2 catalytic domain"/>
    <property type="match status" value="2"/>
</dbReference>
<comment type="caution">
    <text evidence="6">The sequence shown here is derived from an EMBL/GenBank/DDBJ whole genome shotgun (WGS) entry which is preliminary data.</text>
</comment>
<keyword evidence="1 4" id="KW-0378">Hydrolase</keyword>
<feature type="active site" description="Nucleophile" evidence="4">
    <location>
        <position position="54"/>
    </location>
</feature>
<feature type="short sequence motif" description="GXGXXG" evidence="4">
    <location>
        <begin position="25"/>
        <end position="30"/>
    </location>
</feature>
<reference evidence="6 7" key="1">
    <citation type="submission" date="2019-06" db="EMBL/GenBank/DDBJ databases">
        <title>Sequencing the genomes of 1000 actinobacteria strains.</title>
        <authorList>
            <person name="Klenk H.-P."/>
        </authorList>
    </citation>
    <scope>NUCLEOTIDE SEQUENCE [LARGE SCALE GENOMIC DNA]</scope>
    <source>
        <strain evidence="6 7">DSM 19828</strain>
    </source>
</reference>
<feature type="short sequence motif" description="GXSXG" evidence="4">
    <location>
        <begin position="52"/>
        <end position="56"/>
    </location>
</feature>
<evidence type="ECO:0000256" key="2">
    <source>
        <dbReference type="ARBA" id="ARBA00022963"/>
    </source>
</evidence>
<keyword evidence="7" id="KW-1185">Reference proteome</keyword>
<dbReference type="Proteomes" id="UP000320806">
    <property type="component" value="Unassembled WGS sequence"/>
</dbReference>
<keyword evidence="2 4" id="KW-0442">Lipid degradation</keyword>
<dbReference type="Pfam" id="PF01734">
    <property type="entry name" value="Patatin"/>
    <property type="match status" value="1"/>
</dbReference>
<feature type="active site" description="Proton acceptor" evidence="4">
    <location>
        <position position="179"/>
    </location>
</feature>
<dbReference type="InterPro" id="IPR002641">
    <property type="entry name" value="PNPLA_dom"/>
</dbReference>
<proteinExistence type="predicted"/>
<dbReference type="SUPFAM" id="SSF52151">
    <property type="entry name" value="FabD/lysophospholipase-like"/>
    <property type="match status" value="1"/>
</dbReference>
<dbReference type="InterPro" id="IPR050301">
    <property type="entry name" value="NTE"/>
</dbReference>
<organism evidence="6 7">
    <name type="scientific">Yimella lutea</name>
    <dbReference type="NCBI Taxonomy" id="587872"/>
    <lineage>
        <taxon>Bacteria</taxon>
        <taxon>Bacillati</taxon>
        <taxon>Actinomycetota</taxon>
        <taxon>Actinomycetes</taxon>
        <taxon>Micrococcales</taxon>
        <taxon>Dermacoccaceae</taxon>
        <taxon>Yimella</taxon>
    </lineage>
</organism>
<protein>
    <submittedName>
        <fullName evidence="6">NTE family protein</fullName>
    </submittedName>
</protein>
<dbReference type="PANTHER" id="PTHR14226">
    <property type="entry name" value="NEUROPATHY TARGET ESTERASE/SWISS CHEESE D.MELANOGASTER"/>
    <property type="match status" value="1"/>
</dbReference>
<evidence type="ECO:0000256" key="4">
    <source>
        <dbReference type="PROSITE-ProRule" id="PRU01161"/>
    </source>
</evidence>
<dbReference type="EMBL" id="VFMO01000001">
    <property type="protein sequence ID" value="TQJ15091.1"/>
    <property type="molecule type" value="Genomic_DNA"/>
</dbReference>
<feature type="short sequence motif" description="DGA/G" evidence="4">
    <location>
        <begin position="179"/>
        <end position="181"/>
    </location>
</feature>
<dbReference type="AlphaFoldDB" id="A0A542EID6"/>
<feature type="domain" description="PNPLA" evidence="5">
    <location>
        <begin position="21"/>
        <end position="192"/>
    </location>
</feature>
<evidence type="ECO:0000256" key="1">
    <source>
        <dbReference type="ARBA" id="ARBA00022801"/>
    </source>
</evidence>
<evidence type="ECO:0000313" key="6">
    <source>
        <dbReference type="EMBL" id="TQJ15091.1"/>
    </source>
</evidence>
<evidence type="ECO:0000256" key="3">
    <source>
        <dbReference type="ARBA" id="ARBA00023098"/>
    </source>
</evidence>
<gene>
    <name evidence="6" type="ORF">FB459_2614</name>
</gene>
<name>A0A542EID6_9MICO</name>
<dbReference type="RefSeq" id="WP_141928770.1">
    <property type="nucleotide sequence ID" value="NZ_BAABCI010000035.1"/>
</dbReference>
<keyword evidence="3 4" id="KW-0443">Lipid metabolism</keyword>
<dbReference type="InterPro" id="IPR016035">
    <property type="entry name" value="Acyl_Trfase/lysoPLipase"/>
</dbReference>
<accession>A0A542EID6</accession>
<sequence>MSPAVHDDPRAAPVSTPRTAFVLGGGGVLGATQIGALRALVDHGITPDVVLGTSIGAINGAAFAGRPDASGLADLEDLWTQLTTVRGLRDRADYLRRPRGRDLRTHLYPSGGLLKLLRDELPARSIEDLPVRFQCVAASVEQAKAHWFTKGPLAEAVVASCSVPGMFPPFRIGDEHFFDGGLVHSIPVGRAMLLDCDRIFVMHVGRVDRALRAPRWPWQVGQVAFEIARRHRYLEEIESVPDEIELIVLPTGTEAAPSVSFGQMSNTAVRRRIDDAYDAASAHLTGLRR</sequence>
<dbReference type="PROSITE" id="PS51635">
    <property type="entry name" value="PNPLA"/>
    <property type="match status" value="1"/>
</dbReference>
<dbReference type="GO" id="GO:0016042">
    <property type="term" value="P:lipid catabolic process"/>
    <property type="evidence" value="ECO:0007669"/>
    <property type="project" value="UniProtKB-UniRule"/>
</dbReference>
<evidence type="ECO:0000259" key="5">
    <source>
        <dbReference type="PROSITE" id="PS51635"/>
    </source>
</evidence>
<dbReference type="OrthoDB" id="4080114at2"/>
<dbReference type="GO" id="GO:0016787">
    <property type="term" value="F:hydrolase activity"/>
    <property type="evidence" value="ECO:0007669"/>
    <property type="project" value="UniProtKB-UniRule"/>
</dbReference>